<feature type="transmembrane region" description="Helical" evidence="1">
    <location>
        <begin position="125"/>
        <end position="149"/>
    </location>
</feature>
<keyword evidence="1" id="KW-1133">Transmembrane helix</keyword>
<organism evidence="2 3">
    <name type="scientific">Solibaculum intestinale</name>
    <dbReference type="NCBI Taxonomy" id="3133165"/>
    <lineage>
        <taxon>Bacteria</taxon>
        <taxon>Bacillati</taxon>
        <taxon>Bacillota</taxon>
        <taxon>Clostridia</taxon>
        <taxon>Eubacteriales</taxon>
        <taxon>Oscillospiraceae</taxon>
        <taxon>Solibaculum</taxon>
    </lineage>
</organism>
<evidence type="ECO:0000313" key="3">
    <source>
        <dbReference type="Proteomes" id="UP001489509"/>
    </source>
</evidence>
<feature type="transmembrane region" description="Helical" evidence="1">
    <location>
        <begin position="92"/>
        <end position="113"/>
    </location>
</feature>
<sequence length="198" mass="20359">MSTATSSLTKTQRMVGLAIFTAVIIVLQLVATFVKVGPISITLTLVPIVVGAAVYGKGAGAYLGGVFSVVVLICCITGADAGGAMIWNANPFLCILVCMVKGVAAGFVAGLVYRLIAPKSVIGGTAVAAVLSPIVNTGIFCLGLILFFRPVLISWAGGTDVLYYIIFSLLGINFLVELGVNIVLSPIVVRILKAVKAA</sequence>
<dbReference type="Gene3D" id="1.10.1760.20">
    <property type="match status" value="1"/>
</dbReference>
<gene>
    <name evidence="2" type="ORF">WMO26_08620</name>
</gene>
<feature type="transmembrane region" description="Helical" evidence="1">
    <location>
        <begin position="161"/>
        <end position="184"/>
    </location>
</feature>
<dbReference type="InterPro" id="IPR024529">
    <property type="entry name" value="ECF_trnsprt_substrate-spec"/>
</dbReference>
<keyword evidence="1" id="KW-0812">Transmembrane</keyword>
<proteinExistence type="predicted"/>
<dbReference type="Pfam" id="PF12822">
    <property type="entry name" value="ECF_trnsprt"/>
    <property type="match status" value="1"/>
</dbReference>
<accession>A0ABV1E0S3</accession>
<name>A0ABV1E0S3_9FIRM</name>
<feature type="transmembrane region" description="Helical" evidence="1">
    <location>
        <begin position="62"/>
        <end position="86"/>
    </location>
</feature>
<feature type="transmembrane region" description="Helical" evidence="1">
    <location>
        <begin position="36"/>
        <end position="55"/>
    </location>
</feature>
<evidence type="ECO:0000313" key="2">
    <source>
        <dbReference type="EMBL" id="MEQ2440885.1"/>
    </source>
</evidence>
<keyword evidence="1" id="KW-0472">Membrane</keyword>
<keyword evidence="3" id="KW-1185">Reference proteome</keyword>
<reference evidence="2 3" key="1">
    <citation type="submission" date="2024-03" db="EMBL/GenBank/DDBJ databases">
        <title>Human intestinal bacterial collection.</title>
        <authorList>
            <person name="Pauvert C."/>
            <person name="Hitch T.C.A."/>
            <person name="Clavel T."/>
        </authorList>
    </citation>
    <scope>NUCLEOTIDE SEQUENCE [LARGE SCALE GENOMIC DNA]</scope>
    <source>
        <strain evidence="2 3">CLA-JM-H44</strain>
    </source>
</reference>
<comment type="caution">
    <text evidence="2">The sequence shown here is derived from an EMBL/GenBank/DDBJ whole genome shotgun (WGS) entry which is preliminary data.</text>
</comment>
<dbReference type="RefSeq" id="WP_349219645.1">
    <property type="nucleotide sequence ID" value="NZ_JBBMFD010000013.1"/>
</dbReference>
<dbReference type="EMBL" id="JBBMFD010000013">
    <property type="protein sequence ID" value="MEQ2440885.1"/>
    <property type="molecule type" value="Genomic_DNA"/>
</dbReference>
<protein>
    <submittedName>
        <fullName evidence="2">ECF transporter S component</fullName>
    </submittedName>
</protein>
<evidence type="ECO:0000256" key="1">
    <source>
        <dbReference type="SAM" id="Phobius"/>
    </source>
</evidence>
<feature type="transmembrane region" description="Helical" evidence="1">
    <location>
        <begin position="12"/>
        <end position="30"/>
    </location>
</feature>
<dbReference type="Proteomes" id="UP001489509">
    <property type="component" value="Unassembled WGS sequence"/>
</dbReference>